<dbReference type="InterPro" id="IPR014255">
    <property type="entry name" value="Spore_coat_CotS"/>
</dbReference>
<dbReference type="InterPro" id="IPR011009">
    <property type="entry name" value="Kinase-like_dom_sf"/>
</dbReference>
<dbReference type="EMBL" id="MZGT01000014">
    <property type="protein sequence ID" value="OPJ64108.1"/>
    <property type="molecule type" value="Genomic_DNA"/>
</dbReference>
<gene>
    <name evidence="1" type="primary">cotI_2</name>
    <name evidence="1" type="ORF">CLCHR_13620</name>
    <name evidence="2" type="ORF">D2A34_22190</name>
</gene>
<dbReference type="Pfam" id="PF01633">
    <property type="entry name" value="Choline_kinase"/>
    <property type="match status" value="1"/>
</dbReference>
<protein>
    <submittedName>
        <fullName evidence="2">CotS family spore coat protein</fullName>
    </submittedName>
    <submittedName>
        <fullName evidence="1">Spore coat protein I</fullName>
    </submittedName>
</protein>
<dbReference type="OrthoDB" id="9771902at2"/>
<dbReference type="EMBL" id="QXDJ01000007">
    <property type="protein sequence ID" value="RII32391.1"/>
    <property type="molecule type" value="Genomic_DNA"/>
</dbReference>
<dbReference type="AlphaFoldDB" id="A0A1V4IVM4"/>
<comment type="caution">
    <text evidence="1">The sequence shown here is derived from an EMBL/GenBank/DDBJ whole genome shotgun (WGS) entry which is preliminary data.</text>
</comment>
<evidence type="ECO:0000313" key="1">
    <source>
        <dbReference type="EMBL" id="OPJ64108.1"/>
    </source>
</evidence>
<dbReference type="Gene3D" id="3.90.1200.10">
    <property type="match status" value="1"/>
</dbReference>
<dbReference type="Proteomes" id="UP000191056">
    <property type="component" value="Unassembled WGS sequence"/>
</dbReference>
<keyword evidence="3" id="KW-1185">Reference proteome</keyword>
<organism evidence="1 3">
    <name type="scientific">Clostridium chromiireducens</name>
    <dbReference type="NCBI Taxonomy" id="225345"/>
    <lineage>
        <taxon>Bacteria</taxon>
        <taxon>Bacillati</taxon>
        <taxon>Bacillota</taxon>
        <taxon>Clostridia</taxon>
        <taxon>Eubacteriales</taxon>
        <taxon>Clostridiaceae</taxon>
        <taxon>Clostridium</taxon>
    </lineage>
</organism>
<reference evidence="1 3" key="1">
    <citation type="submission" date="2017-03" db="EMBL/GenBank/DDBJ databases">
        <title>Genome sequence of Clostridium chromiireducens DSM 23318.</title>
        <authorList>
            <person name="Poehlein A."/>
            <person name="Daniel R."/>
        </authorList>
    </citation>
    <scope>NUCLEOTIDE SEQUENCE [LARGE SCALE GENOMIC DNA]</scope>
    <source>
        <strain evidence="1 3">DSM 23318</strain>
    </source>
</reference>
<dbReference type="PANTHER" id="PTHR39179">
    <property type="entry name" value="SPORE COAT PROTEIN I"/>
    <property type="match status" value="1"/>
</dbReference>
<dbReference type="NCBIfam" id="TIGR02906">
    <property type="entry name" value="spore_CotS"/>
    <property type="match status" value="1"/>
</dbReference>
<evidence type="ECO:0000313" key="2">
    <source>
        <dbReference type="EMBL" id="RII32391.1"/>
    </source>
</evidence>
<reference evidence="2 4" key="2">
    <citation type="submission" date="2018-08" db="EMBL/GenBank/DDBJ databases">
        <title>Genome of Clostridium chromiireducens C1, DSM12136.</title>
        <authorList>
            <person name="Xing M."/>
            <person name="Wei Y."/>
            <person name="Ang E.L."/>
            <person name="Zhao H."/>
            <person name="Zhang Y."/>
        </authorList>
    </citation>
    <scope>NUCLEOTIDE SEQUENCE [LARGE SCALE GENOMIC DNA]</scope>
    <source>
        <strain evidence="2 4">C1</strain>
    </source>
</reference>
<evidence type="ECO:0000313" key="3">
    <source>
        <dbReference type="Proteomes" id="UP000191056"/>
    </source>
</evidence>
<dbReference type="RefSeq" id="WP_079438937.1">
    <property type="nucleotide sequence ID" value="NZ_JBLZIA010000008.1"/>
</dbReference>
<dbReference type="PANTHER" id="PTHR39179:SF1">
    <property type="entry name" value="SPORE COAT PROTEIN I"/>
    <property type="match status" value="1"/>
</dbReference>
<dbReference type="SUPFAM" id="SSF56112">
    <property type="entry name" value="Protein kinase-like (PK-like)"/>
    <property type="match status" value="1"/>
</dbReference>
<dbReference type="InterPro" id="IPR047175">
    <property type="entry name" value="CotS-like"/>
</dbReference>
<keyword evidence="1" id="KW-0167">Capsid protein</keyword>
<proteinExistence type="predicted"/>
<dbReference type="Gene3D" id="3.30.200.20">
    <property type="entry name" value="Phosphorylase Kinase, domain 1"/>
    <property type="match status" value="1"/>
</dbReference>
<evidence type="ECO:0000313" key="4">
    <source>
        <dbReference type="Proteomes" id="UP000265930"/>
    </source>
</evidence>
<dbReference type="STRING" id="225345.CLCHR_13620"/>
<keyword evidence="1" id="KW-0946">Virion</keyword>
<accession>A0A1V4IVM4</accession>
<sequence length="351" mass="42299">MNKTKYSEKNYLCDYDLSLKLFDELEIKVKDITPLRKVFVLYTDEGNKILKKVNYGVDRINLISDSLEYVKKKYNHVISYKKYKDNSSYKKWKDDIYIVMDILDGREASFSNPIEIDLCAENIALMHKASKGLREYLKDKYNRDFLDISLKEKFRKAYDELISMKELVECYRYKNEFDNLFIDNVDKYLIEIKEVQHLLEKSKYEELIKSGDTISLCHNDLAYHNFLTKNNEVNIIDFDFMTIDLRVMDIGNFILKSIKNAGFDIDKMLTCINGYENISTLKKEEKELLYILIKFPKDFYTISRDYYYKRKKWEYEVYLSRFEAKLNNEDFRYDFLKAYENKFLIEKPTQQ</sequence>
<dbReference type="Proteomes" id="UP000265930">
    <property type="component" value="Unassembled WGS sequence"/>
</dbReference>
<name>A0A1V4IVM4_9CLOT</name>
<dbReference type="GO" id="GO:0042601">
    <property type="term" value="C:endospore-forming forespore"/>
    <property type="evidence" value="ECO:0007669"/>
    <property type="project" value="TreeGrafter"/>
</dbReference>